<dbReference type="GO" id="GO:0009245">
    <property type="term" value="P:lipid A biosynthetic process"/>
    <property type="evidence" value="ECO:0007669"/>
    <property type="project" value="TreeGrafter"/>
</dbReference>
<comment type="catalytic activity">
    <reaction evidence="10 13">
        <text>lipid IVA (E. coli) + CMP-3-deoxy-beta-D-manno-octulosonate = alpha-Kdo-(2-&gt;6)-lipid IVA (E. coli) + CMP + H(+)</text>
        <dbReference type="Rhea" id="RHEA:28066"/>
        <dbReference type="ChEBI" id="CHEBI:15378"/>
        <dbReference type="ChEBI" id="CHEBI:58603"/>
        <dbReference type="ChEBI" id="CHEBI:60364"/>
        <dbReference type="ChEBI" id="CHEBI:60377"/>
        <dbReference type="ChEBI" id="CHEBI:85987"/>
        <dbReference type="EC" id="2.4.99.12"/>
    </reaction>
</comment>
<comment type="pathway">
    <text evidence="2 13">Bacterial outer membrane biogenesis; LPS core biosynthesis.</text>
</comment>
<evidence type="ECO:0000259" key="15">
    <source>
        <dbReference type="Pfam" id="PF04413"/>
    </source>
</evidence>
<evidence type="ECO:0000256" key="4">
    <source>
        <dbReference type="ARBA" id="ARBA00012621"/>
    </source>
</evidence>
<name>A0AAP6JGG3_9GAMM</name>
<feature type="site" description="Transition state stabilizer" evidence="12">
    <location>
        <position position="131"/>
    </location>
</feature>
<evidence type="ECO:0000256" key="6">
    <source>
        <dbReference type="ARBA" id="ARBA00022519"/>
    </source>
</evidence>
<dbReference type="AlphaFoldDB" id="A0AAP6JGG3"/>
<keyword evidence="8" id="KW-0735">Signal-anchor</keyword>
<dbReference type="Pfam" id="PF04413">
    <property type="entry name" value="Glycos_transf_N"/>
    <property type="match status" value="1"/>
</dbReference>
<evidence type="ECO:0000256" key="9">
    <source>
        <dbReference type="ARBA" id="ARBA00031445"/>
    </source>
</evidence>
<feature type="domain" description="Glycosyl transferase family 1" evidence="14">
    <location>
        <begin position="248"/>
        <end position="398"/>
    </location>
</feature>
<protein>
    <recommendedName>
        <fullName evidence="5 13">3-deoxy-D-manno-octulosonic acid transferase</fullName>
        <shortName evidence="13">Kdo transferase</shortName>
        <ecNumber evidence="4 13">2.4.99.12</ecNumber>
    </recommendedName>
    <alternativeName>
        <fullName evidence="9 13">Lipid IV(A) 3-deoxy-D-manno-octulosonic acid transferase</fullName>
    </alternativeName>
</protein>
<dbReference type="GO" id="GO:0005886">
    <property type="term" value="C:plasma membrane"/>
    <property type="evidence" value="ECO:0007669"/>
    <property type="project" value="UniProtKB-SubCell"/>
</dbReference>
<reference evidence="16 17" key="1">
    <citation type="submission" date="2023-12" db="EMBL/GenBank/DDBJ databases">
        <title>Whole-genome sequencing of halo(alkali)philic microorganisms from hypersaline lakes.</title>
        <authorList>
            <person name="Sorokin D.Y."/>
            <person name="Merkel A.Y."/>
            <person name="Messina E."/>
            <person name="Yakimov M."/>
        </authorList>
    </citation>
    <scope>NUCLEOTIDE SEQUENCE [LARGE SCALE GENOMIC DNA]</scope>
    <source>
        <strain evidence="16 17">AB-CW1</strain>
    </source>
</reference>
<dbReference type="SUPFAM" id="SSF53756">
    <property type="entry name" value="UDP-Glycosyltransferase/glycogen phosphorylase"/>
    <property type="match status" value="1"/>
</dbReference>
<evidence type="ECO:0000256" key="11">
    <source>
        <dbReference type="PIRSR" id="PIRSR639901-1"/>
    </source>
</evidence>
<keyword evidence="7 13" id="KW-0808">Transferase</keyword>
<feature type="site" description="Transition state stabilizer" evidence="12">
    <location>
        <position position="209"/>
    </location>
</feature>
<dbReference type="PANTHER" id="PTHR42755">
    <property type="entry name" value="3-DEOXY-MANNO-OCTULOSONATE CYTIDYLYLTRANSFERASE"/>
    <property type="match status" value="1"/>
</dbReference>
<dbReference type="FunFam" id="3.40.50.2000:FF:000032">
    <property type="entry name" value="3-deoxy-D-manno-octulosonic acid transferase"/>
    <property type="match status" value="1"/>
</dbReference>
<proteinExistence type="inferred from homology"/>
<evidence type="ECO:0000256" key="10">
    <source>
        <dbReference type="ARBA" id="ARBA00049183"/>
    </source>
</evidence>
<gene>
    <name evidence="16" type="primary">waaA</name>
    <name evidence="16" type="ORF">VCB98_09395</name>
</gene>
<keyword evidence="6" id="KW-0997">Cell inner membrane</keyword>
<evidence type="ECO:0000256" key="3">
    <source>
        <dbReference type="ARBA" id="ARBA00006380"/>
    </source>
</evidence>
<keyword evidence="13" id="KW-0448">Lipopolysaccharide biosynthesis</keyword>
<accession>A0AAP6JGG3</accession>
<evidence type="ECO:0000256" key="1">
    <source>
        <dbReference type="ARBA" id="ARBA00004388"/>
    </source>
</evidence>
<evidence type="ECO:0000256" key="8">
    <source>
        <dbReference type="ARBA" id="ARBA00022968"/>
    </source>
</evidence>
<keyword evidence="6" id="KW-0472">Membrane</keyword>
<dbReference type="GO" id="GO:0009244">
    <property type="term" value="P:lipopolysaccharide core region biosynthetic process"/>
    <property type="evidence" value="ECO:0007669"/>
    <property type="project" value="UniProtKB-UniRule"/>
</dbReference>
<dbReference type="InterPro" id="IPR038107">
    <property type="entry name" value="Glycos_transf_N_sf"/>
</dbReference>
<dbReference type="Proteomes" id="UP001302316">
    <property type="component" value="Unassembled WGS sequence"/>
</dbReference>
<evidence type="ECO:0000259" key="14">
    <source>
        <dbReference type="Pfam" id="PF00534"/>
    </source>
</evidence>
<evidence type="ECO:0000313" key="16">
    <source>
        <dbReference type="EMBL" id="MEA5446032.1"/>
    </source>
</evidence>
<keyword evidence="16" id="KW-0328">Glycosyltransferase</keyword>
<feature type="active site" description="Proton acceptor" evidence="11">
    <location>
        <position position="61"/>
    </location>
</feature>
<dbReference type="GO" id="GO:0043842">
    <property type="term" value="F:Kdo transferase activity"/>
    <property type="evidence" value="ECO:0007669"/>
    <property type="project" value="UniProtKB-EC"/>
</dbReference>
<keyword evidence="13" id="KW-1003">Cell membrane</keyword>
<sequence>MSRLLYNAALAALMPVAFPYLEWRARRQAGLGDAWRQRLGWVEDRPAGDGPIWVHAASVGEVQAALPLLRALDNAMPDRRLVVTTFTAAGARRLAESAGDRVICLTLPYDLPGPVNRFLDRVRPAALLVTETELWPNLFHAVHARGIPLMLGSARLSERAFRRYQRLSGLLAETVSRIDLIAAQSDGDAERFRALGAATECVETMGNVKFDLHASSSVAERGTGLRRSLFGDRPVWIAGSTRQGEDEQILDAFEQVRQDHGDAVLVLAPRHPERGAALRQLVKARGLVSAQRSAEQSADGVDVYIVDTLGELMTFYAAADVAFVGGSLVPVGGHNLLEPVALGVPVLTGPYHDNAMDVAELLMGAGAVRRVGGADELAARVSELLADGEARARQAAAGWKVIEANRGAVDRLVTRLARLMGEELLT</sequence>
<comment type="caution">
    <text evidence="16">The sequence shown here is derived from an EMBL/GenBank/DDBJ whole genome shotgun (WGS) entry which is preliminary data.</text>
</comment>
<keyword evidence="17" id="KW-1185">Reference proteome</keyword>
<evidence type="ECO:0000256" key="5">
    <source>
        <dbReference type="ARBA" id="ARBA00019077"/>
    </source>
</evidence>
<keyword evidence="8" id="KW-0812">Transmembrane</keyword>
<dbReference type="NCBIfam" id="NF004388">
    <property type="entry name" value="PRK05749.1-4"/>
    <property type="match status" value="1"/>
</dbReference>
<organism evidence="16 17">
    <name type="scientific">Natronospira elongata</name>
    <dbReference type="NCBI Taxonomy" id="3110268"/>
    <lineage>
        <taxon>Bacteria</taxon>
        <taxon>Pseudomonadati</taxon>
        <taxon>Pseudomonadota</taxon>
        <taxon>Gammaproteobacteria</taxon>
        <taxon>Natronospirales</taxon>
        <taxon>Natronospiraceae</taxon>
        <taxon>Natronospira</taxon>
    </lineage>
</organism>
<feature type="domain" description="3-deoxy-D-manno-octulosonic-acid transferase N-terminal" evidence="15">
    <location>
        <begin position="34"/>
        <end position="211"/>
    </location>
</feature>
<dbReference type="RefSeq" id="WP_346051993.1">
    <property type="nucleotide sequence ID" value="NZ_JAYGII010000019.1"/>
</dbReference>
<dbReference type="EMBL" id="JAYGII010000019">
    <property type="protein sequence ID" value="MEA5446032.1"/>
    <property type="molecule type" value="Genomic_DNA"/>
</dbReference>
<dbReference type="Gene3D" id="3.40.50.2000">
    <property type="entry name" value="Glycogen Phosphorylase B"/>
    <property type="match status" value="1"/>
</dbReference>
<evidence type="ECO:0000256" key="2">
    <source>
        <dbReference type="ARBA" id="ARBA00004713"/>
    </source>
</evidence>
<dbReference type="InterPro" id="IPR039901">
    <property type="entry name" value="Kdotransferase"/>
</dbReference>
<evidence type="ECO:0000256" key="12">
    <source>
        <dbReference type="PIRSR" id="PIRSR639901-2"/>
    </source>
</evidence>
<dbReference type="InterPro" id="IPR007507">
    <property type="entry name" value="Glycos_transf_N"/>
</dbReference>
<comment type="function">
    <text evidence="13">Involved in lipopolysaccharide (LPS) biosynthesis. Catalyzes the transfer of 3-deoxy-D-manno-octulosonate (Kdo) residue(s) from CMP-Kdo to lipid IV(A), the tetraacyldisaccharide-1,4'-bisphosphate precursor of lipid A.</text>
</comment>
<dbReference type="FunFam" id="3.40.50.11720:FF:000001">
    <property type="entry name" value="3-deoxy-D-manno-octulosonic acid transferase"/>
    <property type="match status" value="1"/>
</dbReference>
<evidence type="ECO:0000313" key="17">
    <source>
        <dbReference type="Proteomes" id="UP001302316"/>
    </source>
</evidence>
<comment type="similarity">
    <text evidence="3">Belongs to the glycosyltransferase group 1 family. Glycosyltransferase 30 subfamily.</text>
</comment>
<comment type="subcellular location">
    <subcellularLocation>
        <location evidence="1">Cell inner membrane</location>
        <topology evidence="1">Single-pass membrane protein</topology>
        <orientation evidence="1">Cytoplasmic side</orientation>
    </subcellularLocation>
    <subcellularLocation>
        <location evidence="13">Cell membrane</location>
    </subcellularLocation>
</comment>
<evidence type="ECO:0000256" key="13">
    <source>
        <dbReference type="RuleBase" id="RU365103"/>
    </source>
</evidence>
<dbReference type="PANTHER" id="PTHR42755:SF1">
    <property type="entry name" value="3-DEOXY-D-MANNO-OCTULOSONIC ACID TRANSFERASE, MITOCHONDRIAL-RELATED"/>
    <property type="match status" value="1"/>
</dbReference>
<dbReference type="InterPro" id="IPR001296">
    <property type="entry name" value="Glyco_trans_1"/>
</dbReference>
<evidence type="ECO:0000256" key="7">
    <source>
        <dbReference type="ARBA" id="ARBA00022679"/>
    </source>
</evidence>
<dbReference type="Pfam" id="PF00534">
    <property type="entry name" value="Glycos_transf_1"/>
    <property type="match status" value="1"/>
</dbReference>
<dbReference type="EC" id="2.4.99.12" evidence="4 13"/>
<dbReference type="Gene3D" id="3.40.50.11720">
    <property type="entry name" value="3-Deoxy-D-manno-octulosonic-acid transferase, N-terminal domain"/>
    <property type="match status" value="1"/>
</dbReference>